<dbReference type="PROSITE" id="PS50164">
    <property type="entry name" value="GIY_YIG"/>
    <property type="match status" value="1"/>
</dbReference>
<dbReference type="Pfam" id="PF07460">
    <property type="entry name" value="NUMOD3"/>
    <property type="match status" value="1"/>
</dbReference>
<accession>A0A0F9KG98</accession>
<dbReference type="SMART" id="SM00496">
    <property type="entry name" value="IENR2"/>
    <property type="match status" value="4"/>
</dbReference>
<protein>
    <recommendedName>
        <fullName evidence="3">GIY-YIG domain-containing protein</fullName>
    </recommendedName>
</protein>
<evidence type="ECO:0000259" key="3">
    <source>
        <dbReference type="PROSITE" id="PS50164"/>
    </source>
</evidence>
<reference evidence="4" key="1">
    <citation type="journal article" date="2015" name="Nature">
        <title>Complex archaea that bridge the gap between prokaryotes and eukaryotes.</title>
        <authorList>
            <person name="Spang A."/>
            <person name="Saw J.H."/>
            <person name="Jorgensen S.L."/>
            <person name="Zaremba-Niedzwiedzka K."/>
            <person name="Martijn J."/>
            <person name="Lind A.E."/>
            <person name="van Eijk R."/>
            <person name="Schleper C."/>
            <person name="Guy L."/>
            <person name="Ettema T.J."/>
        </authorList>
    </citation>
    <scope>NUCLEOTIDE SEQUENCE</scope>
</reference>
<feature type="compositionally biased region" description="Basic residues" evidence="2">
    <location>
        <begin position="179"/>
        <end position="196"/>
    </location>
</feature>
<dbReference type="SUPFAM" id="SSF64496">
    <property type="entry name" value="DNA-binding domain of intron-encoded endonucleases"/>
    <property type="match status" value="2"/>
</dbReference>
<dbReference type="InterPro" id="IPR003611">
    <property type="entry name" value="NUMOD3"/>
</dbReference>
<evidence type="ECO:0000256" key="1">
    <source>
        <dbReference type="ARBA" id="ARBA00010045"/>
    </source>
</evidence>
<comment type="similarity">
    <text evidence="1">To endonucleases of group I introns of fungi and phage.</text>
</comment>
<dbReference type="AlphaFoldDB" id="A0A0F9KG98"/>
<feature type="domain" description="GIY-YIG" evidence="3">
    <location>
        <begin position="13"/>
        <end position="103"/>
    </location>
</feature>
<evidence type="ECO:0000313" key="4">
    <source>
        <dbReference type="EMBL" id="KKM14305.1"/>
    </source>
</evidence>
<dbReference type="SUPFAM" id="SSF82771">
    <property type="entry name" value="GIY-YIG endonuclease"/>
    <property type="match status" value="1"/>
</dbReference>
<dbReference type="InterPro" id="IPR000305">
    <property type="entry name" value="GIY-YIG_endonuc"/>
</dbReference>
<dbReference type="GO" id="GO:0003677">
    <property type="term" value="F:DNA binding"/>
    <property type="evidence" value="ECO:0007669"/>
    <property type="project" value="InterPro"/>
</dbReference>
<proteinExistence type="predicted"/>
<sequence>MQHSQYGNQSRVNNFYVYVYLDQDNTPFYVGKGRNNRYLIVHHLQNNCNNRFLKNKIRKVAVENVRIEFPLKNISEEDAFAYEELFIGMVGRRDQGKGPLCNLTDGGEGNSGYTHSDETRQKLSEIKKGKKFSEEHKRKLSDGQKGENHPMYGKHWPEKTRRKMAGAKKGEKNPMYGKNHTKKAKQKMRNAWKRRKAQGEGDDYPASR</sequence>
<name>A0A0F9KG98_9ZZZZ</name>
<dbReference type="InterPro" id="IPR035901">
    <property type="entry name" value="GIY-YIG_endonuc_sf"/>
</dbReference>
<gene>
    <name evidence="4" type="ORF">LCGC14_1707440</name>
</gene>
<feature type="region of interest" description="Disordered" evidence="2">
    <location>
        <begin position="126"/>
        <end position="208"/>
    </location>
</feature>
<evidence type="ECO:0000256" key="2">
    <source>
        <dbReference type="SAM" id="MobiDB-lite"/>
    </source>
</evidence>
<feature type="compositionally biased region" description="Basic and acidic residues" evidence="2">
    <location>
        <begin position="126"/>
        <end position="148"/>
    </location>
</feature>
<dbReference type="EMBL" id="LAZR01015177">
    <property type="protein sequence ID" value="KKM14305.1"/>
    <property type="molecule type" value="Genomic_DNA"/>
</dbReference>
<organism evidence="4">
    <name type="scientific">marine sediment metagenome</name>
    <dbReference type="NCBI Taxonomy" id="412755"/>
    <lineage>
        <taxon>unclassified sequences</taxon>
        <taxon>metagenomes</taxon>
        <taxon>ecological metagenomes</taxon>
    </lineage>
</organism>
<comment type="caution">
    <text evidence="4">The sequence shown here is derived from an EMBL/GenBank/DDBJ whole genome shotgun (WGS) entry which is preliminary data.</text>
</comment>